<dbReference type="RefSeq" id="WP_311608878.1">
    <property type="nucleotide sequence ID" value="NZ_JAVRFI010000003.1"/>
</dbReference>
<reference evidence="2" key="1">
    <citation type="submission" date="2024-05" db="EMBL/GenBank/DDBJ databases">
        <title>30 novel species of actinomycetes from the DSMZ collection.</title>
        <authorList>
            <person name="Nouioui I."/>
        </authorList>
    </citation>
    <scope>NUCLEOTIDE SEQUENCE</scope>
    <source>
        <strain evidence="2">DSM 40473</strain>
    </source>
</reference>
<accession>A0ABU2SIS2</accession>
<evidence type="ECO:0000313" key="2">
    <source>
        <dbReference type="EMBL" id="MDT0448866.1"/>
    </source>
</evidence>
<comment type="caution">
    <text evidence="2">The sequence shown here is derived from an EMBL/GenBank/DDBJ whole genome shotgun (WGS) entry which is preliminary data.</text>
</comment>
<evidence type="ECO:0000313" key="3">
    <source>
        <dbReference type="Proteomes" id="UP001180531"/>
    </source>
</evidence>
<proteinExistence type="predicted"/>
<evidence type="ECO:0000256" key="1">
    <source>
        <dbReference type="SAM" id="MobiDB-lite"/>
    </source>
</evidence>
<protein>
    <submittedName>
        <fullName evidence="2">Uncharacterized protein</fullName>
    </submittedName>
</protein>
<gene>
    <name evidence="2" type="ORF">RM609_07195</name>
</gene>
<dbReference type="Proteomes" id="UP001180531">
    <property type="component" value="Unassembled WGS sequence"/>
</dbReference>
<dbReference type="EMBL" id="JAVRFI010000003">
    <property type="protein sequence ID" value="MDT0448866.1"/>
    <property type="molecule type" value="Genomic_DNA"/>
</dbReference>
<feature type="region of interest" description="Disordered" evidence="1">
    <location>
        <begin position="31"/>
        <end position="60"/>
    </location>
</feature>
<keyword evidence="3" id="KW-1185">Reference proteome</keyword>
<sequence length="60" mass="6136">MSANEPEPTPTAAEERPLSVRDLLAYCAAADAVSTPPKAPEPTTTGHADDDEGDAARDAA</sequence>
<name>A0ABU2SIS2_9ACTN</name>
<organism evidence="2 3">
    <name type="scientific">Streptomyces hesseae</name>
    <dbReference type="NCBI Taxonomy" id="3075519"/>
    <lineage>
        <taxon>Bacteria</taxon>
        <taxon>Bacillati</taxon>
        <taxon>Actinomycetota</taxon>
        <taxon>Actinomycetes</taxon>
        <taxon>Kitasatosporales</taxon>
        <taxon>Streptomycetaceae</taxon>
        <taxon>Streptomyces</taxon>
    </lineage>
</organism>